<protein>
    <recommendedName>
        <fullName evidence="5">Integral membrane protein</fullName>
    </recommendedName>
</protein>
<dbReference type="Proteomes" id="UP001552479">
    <property type="component" value="Unassembled WGS sequence"/>
</dbReference>
<reference evidence="3 4" key="1">
    <citation type="submission" date="2024-06" db="EMBL/GenBank/DDBJ databases">
        <title>The Natural Products Discovery Center: Release of the First 8490 Sequenced Strains for Exploring Actinobacteria Biosynthetic Diversity.</title>
        <authorList>
            <person name="Kalkreuter E."/>
            <person name="Kautsar S.A."/>
            <person name="Yang D."/>
            <person name="Bader C.D."/>
            <person name="Teijaro C.N."/>
            <person name="Fluegel L."/>
            <person name="Davis C.M."/>
            <person name="Simpson J.R."/>
            <person name="Lauterbach L."/>
            <person name="Steele A.D."/>
            <person name="Gui C."/>
            <person name="Meng S."/>
            <person name="Li G."/>
            <person name="Viehrig K."/>
            <person name="Ye F."/>
            <person name="Su P."/>
            <person name="Kiefer A.F."/>
            <person name="Nichols A."/>
            <person name="Cepeda A.J."/>
            <person name="Yan W."/>
            <person name="Fan B."/>
            <person name="Jiang Y."/>
            <person name="Adhikari A."/>
            <person name="Zheng C.-J."/>
            <person name="Schuster L."/>
            <person name="Cowan T.M."/>
            <person name="Smanski M.J."/>
            <person name="Chevrette M.G."/>
            <person name="De Carvalho L.P.S."/>
            <person name="Shen B."/>
        </authorList>
    </citation>
    <scope>NUCLEOTIDE SEQUENCE [LARGE SCALE GENOMIC DNA]</scope>
    <source>
        <strain evidence="3 4">NPDC053791</strain>
    </source>
</reference>
<keyword evidence="4" id="KW-1185">Reference proteome</keyword>
<feature type="compositionally biased region" description="Low complexity" evidence="1">
    <location>
        <begin position="9"/>
        <end position="45"/>
    </location>
</feature>
<gene>
    <name evidence="3" type="ORF">AB0L03_35000</name>
</gene>
<evidence type="ECO:0008006" key="5">
    <source>
        <dbReference type="Google" id="ProtNLM"/>
    </source>
</evidence>
<dbReference type="EMBL" id="JBFASG010000065">
    <property type="protein sequence ID" value="MEV4927957.1"/>
    <property type="molecule type" value="Genomic_DNA"/>
</dbReference>
<comment type="caution">
    <text evidence="3">The sequence shown here is derived from an EMBL/GenBank/DDBJ whole genome shotgun (WGS) entry which is preliminary data.</text>
</comment>
<sequence length="185" mass="18856">MTMPESSNPYGRPQQPQPYGQAQPYAQQQPQPYGRQQPYGQAAPQGPYAPYPSAPVAVEMPRGVNHARIGLYVLGGLNVLGGVLMLAAAGVKGDVDGTSATQLYATGTVALVLSVVAFVVAAKFGSGGNGVRITGAVVGGLVLLNALVSLATGQLTGGPGLAIGALVLVGCLKKEAADWFNRPRS</sequence>
<dbReference type="RefSeq" id="WP_366090969.1">
    <property type="nucleotide sequence ID" value="NZ_JBFASG010000065.1"/>
</dbReference>
<proteinExistence type="predicted"/>
<keyword evidence="2" id="KW-0472">Membrane</keyword>
<organism evidence="3 4">
    <name type="scientific">Streptomyces roseoverticillatus</name>
    <dbReference type="NCBI Taxonomy" id="66429"/>
    <lineage>
        <taxon>Bacteria</taxon>
        <taxon>Bacillati</taxon>
        <taxon>Actinomycetota</taxon>
        <taxon>Actinomycetes</taxon>
        <taxon>Kitasatosporales</taxon>
        <taxon>Streptomycetaceae</taxon>
        <taxon>Streptomyces</taxon>
    </lineage>
</organism>
<keyword evidence="2" id="KW-1133">Transmembrane helix</keyword>
<evidence type="ECO:0000313" key="3">
    <source>
        <dbReference type="EMBL" id="MEV4927957.1"/>
    </source>
</evidence>
<feature type="region of interest" description="Disordered" evidence="1">
    <location>
        <begin position="1"/>
        <end position="45"/>
    </location>
</feature>
<name>A0ABV3J5M0_9ACTN</name>
<evidence type="ECO:0000313" key="4">
    <source>
        <dbReference type="Proteomes" id="UP001552479"/>
    </source>
</evidence>
<evidence type="ECO:0000256" key="2">
    <source>
        <dbReference type="SAM" id="Phobius"/>
    </source>
</evidence>
<keyword evidence="2" id="KW-0812">Transmembrane</keyword>
<feature type="transmembrane region" description="Helical" evidence="2">
    <location>
        <begin position="154"/>
        <end position="172"/>
    </location>
</feature>
<accession>A0ABV3J5M0</accession>
<evidence type="ECO:0000256" key="1">
    <source>
        <dbReference type="SAM" id="MobiDB-lite"/>
    </source>
</evidence>
<feature type="transmembrane region" description="Helical" evidence="2">
    <location>
        <begin position="103"/>
        <end position="122"/>
    </location>
</feature>
<feature type="transmembrane region" description="Helical" evidence="2">
    <location>
        <begin position="129"/>
        <end position="148"/>
    </location>
</feature>
<feature type="transmembrane region" description="Helical" evidence="2">
    <location>
        <begin position="69"/>
        <end position="91"/>
    </location>
</feature>